<dbReference type="PROSITE" id="PS50888">
    <property type="entry name" value="BHLH"/>
    <property type="match status" value="1"/>
</dbReference>
<evidence type="ECO:0000256" key="3">
    <source>
        <dbReference type="ARBA" id="ARBA00023015"/>
    </source>
</evidence>
<sequence>MFRSQNDNEGVVLFNEGPSILISDEQDKILEELLADYATEVNATAEENNNVESKKSMHRDIERQRRQEMSLLYASLRSLLPLEYVKGKRAVSDHMHQAVNYIKNMQKKIGEMRIKRDELNKLSNNVSETREDRVIIEAANSSPTFCVKINLCINGGIFEILISSSIIDKGSFSPSKVFDKLLQRGLNVISFVSTRVDKLFLHKIQIQENDFTSNIDLTKLEEELLPCIIGYLV</sequence>
<dbReference type="PANTHER" id="PTHR13935">
    <property type="entry name" value="ACHAETE-SCUTE TRANSCRIPTION FACTOR-RELATED"/>
    <property type="match status" value="1"/>
</dbReference>
<dbReference type="SMART" id="SM00353">
    <property type="entry name" value="HLH"/>
    <property type="match status" value="1"/>
</dbReference>
<dbReference type="EMBL" id="KI630628">
    <property type="protein sequence ID" value="EYU35154.1"/>
    <property type="molecule type" value="Genomic_DNA"/>
</dbReference>
<dbReference type="InterPro" id="IPR011598">
    <property type="entry name" value="bHLH_dom"/>
</dbReference>
<evidence type="ECO:0000259" key="8">
    <source>
        <dbReference type="PROSITE" id="PS50888"/>
    </source>
</evidence>
<organism evidence="9 10">
    <name type="scientific">Erythranthe guttata</name>
    <name type="common">Yellow monkey flower</name>
    <name type="synonym">Mimulus guttatus</name>
    <dbReference type="NCBI Taxonomy" id="4155"/>
    <lineage>
        <taxon>Eukaryota</taxon>
        <taxon>Viridiplantae</taxon>
        <taxon>Streptophyta</taxon>
        <taxon>Embryophyta</taxon>
        <taxon>Tracheophyta</taxon>
        <taxon>Spermatophyta</taxon>
        <taxon>Magnoliopsida</taxon>
        <taxon>eudicotyledons</taxon>
        <taxon>Gunneridae</taxon>
        <taxon>Pentapetalae</taxon>
        <taxon>asterids</taxon>
        <taxon>lamiids</taxon>
        <taxon>Lamiales</taxon>
        <taxon>Phrymaceae</taxon>
        <taxon>Erythranthe</taxon>
    </lineage>
</organism>
<evidence type="ECO:0000256" key="7">
    <source>
        <dbReference type="SAM" id="Coils"/>
    </source>
</evidence>
<evidence type="ECO:0000313" key="9">
    <source>
        <dbReference type="EMBL" id="EYU35154.1"/>
    </source>
</evidence>
<dbReference type="eggNOG" id="ENOG502S1BU">
    <property type="taxonomic scope" value="Eukaryota"/>
</dbReference>
<keyword evidence="5" id="KW-0804">Transcription</keyword>
<feature type="coiled-coil region" evidence="7">
    <location>
        <begin position="102"/>
        <end position="132"/>
    </location>
</feature>
<evidence type="ECO:0000256" key="6">
    <source>
        <dbReference type="ARBA" id="ARBA00023242"/>
    </source>
</evidence>
<dbReference type="GO" id="GO:0006357">
    <property type="term" value="P:regulation of transcription by RNA polymerase II"/>
    <property type="evidence" value="ECO:0000318"/>
    <property type="project" value="GO_Central"/>
</dbReference>
<evidence type="ECO:0000256" key="2">
    <source>
        <dbReference type="ARBA" id="ARBA00011738"/>
    </source>
</evidence>
<gene>
    <name evidence="9" type="ORF">MIMGU_mgv1a021442mg</name>
</gene>
<dbReference type="GO" id="GO:0046983">
    <property type="term" value="F:protein dimerization activity"/>
    <property type="evidence" value="ECO:0007669"/>
    <property type="project" value="InterPro"/>
</dbReference>
<dbReference type="Gene3D" id="4.10.280.10">
    <property type="entry name" value="Helix-loop-helix DNA-binding domain"/>
    <property type="match status" value="1"/>
</dbReference>
<dbReference type="Proteomes" id="UP000030748">
    <property type="component" value="Unassembled WGS sequence"/>
</dbReference>
<dbReference type="InterPro" id="IPR036638">
    <property type="entry name" value="HLH_DNA-bd_sf"/>
</dbReference>
<keyword evidence="10" id="KW-1185">Reference proteome</keyword>
<keyword evidence="7" id="KW-0175">Coiled coil</keyword>
<protein>
    <recommendedName>
        <fullName evidence="8">BHLH domain-containing protein</fullName>
    </recommendedName>
</protein>
<evidence type="ECO:0000313" key="10">
    <source>
        <dbReference type="Proteomes" id="UP000030748"/>
    </source>
</evidence>
<dbReference type="CDD" id="cd18914">
    <property type="entry name" value="bHLH_AtORG2_like"/>
    <property type="match status" value="1"/>
</dbReference>
<dbReference type="SUPFAM" id="SSF47459">
    <property type="entry name" value="HLH, helix-loop-helix DNA-binding domain"/>
    <property type="match status" value="1"/>
</dbReference>
<keyword evidence="3" id="KW-0805">Transcription regulation</keyword>
<keyword evidence="4" id="KW-0238">DNA-binding</keyword>
<dbReference type="GO" id="GO:0000981">
    <property type="term" value="F:DNA-binding transcription factor activity, RNA polymerase II-specific"/>
    <property type="evidence" value="ECO:0000318"/>
    <property type="project" value="GO_Central"/>
</dbReference>
<evidence type="ECO:0000256" key="5">
    <source>
        <dbReference type="ARBA" id="ARBA00023163"/>
    </source>
</evidence>
<dbReference type="FunFam" id="4.10.280.10:FF:000085">
    <property type="entry name" value="Transcription factor bHLH126"/>
    <property type="match status" value="1"/>
</dbReference>
<dbReference type="GO" id="GO:0090575">
    <property type="term" value="C:RNA polymerase II transcription regulator complex"/>
    <property type="evidence" value="ECO:0000318"/>
    <property type="project" value="GO_Central"/>
</dbReference>
<feature type="domain" description="BHLH" evidence="8">
    <location>
        <begin position="53"/>
        <end position="105"/>
    </location>
</feature>
<dbReference type="PANTHER" id="PTHR13935:SF106">
    <property type="entry name" value="ACHAETE-SCUTE COMPLEX PROTEIN T5-RELATED"/>
    <property type="match status" value="1"/>
</dbReference>
<proteinExistence type="predicted"/>
<dbReference type="InterPro" id="IPR015660">
    <property type="entry name" value="MASH1/Ascl1a-like"/>
</dbReference>
<dbReference type="AlphaFoldDB" id="A0A022R577"/>
<comment type="subunit">
    <text evidence="2">Homodimer.</text>
</comment>
<keyword evidence="6" id="KW-0539">Nucleus</keyword>
<name>A0A022R577_ERYGU</name>
<dbReference type="Pfam" id="PF00010">
    <property type="entry name" value="HLH"/>
    <property type="match status" value="1"/>
</dbReference>
<dbReference type="GO" id="GO:0000977">
    <property type="term" value="F:RNA polymerase II transcription regulatory region sequence-specific DNA binding"/>
    <property type="evidence" value="ECO:0000318"/>
    <property type="project" value="GO_Central"/>
</dbReference>
<accession>A0A022R577</accession>
<reference evidence="9 10" key="1">
    <citation type="journal article" date="2013" name="Proc. Natl. Acad. Sci. U.S.A.">
        <title>Fine-scale variation in meiotic recombination in Mimulus inferred from population shotgun sequencing.</title>
        <authorList>
            <person name="Hellsten U."/>
            <person name="Wright K.M."/>
            <person name="Jenkins J."/>
            <person name="Shu S."/>
            <person name="Yuan Y."/>
            <person name="Wessler S.R."/>
            <person name="Schmutz J."/>
            <person name="Willis J.H."/>
            <person name="Rokhsar D.S."/>
        </authorList>
    </citation>
    <scope>NUCLEOTIDE SEQUENCE [LARGE SCALE GENOMIC DNA]</scope>
    <source>
        <strain evidence="10">cv. DUN x IM62</strain>
    </source>
</reference>
<evidence type="ECO:0000256" key="1">
    <source>
        <dbReference type="ARBA" id="ARBA00004123"/>
    </source>
</evidence>
<evidence type="ECO:0000256" key="4">
    <source>
        <dbReference type="ARBA" id="ARBA00023125"/>
    </source>
</evidence>
<comment type="subcellular location">
    <subcellularLocation>
        <location evidence="1">Nucleus</location>
    </subcellularLocation>
</comment>